<proteinExistence type="predicted"/>
<feature type="region of interest" description="Disordered" evidence="1">
    <location>
        <begin position="52"/>
        <end position="73"/>
    </location>
</feature>
<organism evidence="2 3">
    <name type="scientific">Araneus ventricosus</name>
    <name type="common">Orbweaver spider</name>
    <name type="synonym">Epeira ventricosa</name>
    <dbReference type="NCBI Taxonomy" id="182803"/>
    <lineage>
        <taxon>Eukaryota</taxon>
        <taxon>Metazoa</taxon>
        <taxon>Ecdysozoa</taxon>
        <taxon>Arthropoda</taxon>
        <taxon>Chelicerata</taxon>
        <taxon>Arachnida</taxon>
        <taxon>Araneae</taxon>
        <taxon>Araneomorphae</taxon>
        <taxon>Entelegynae</taxon>
        <taxon>Araneoidea</taxon>
        <taxon>Araneidae</taxon>
        <taxon>Araneus</taxon>
    </lineage>
</organism>
<reference evidence="2 3" key="1">
    <citation type="journal article" date="2019" name="Sci. Rep.">
        <title>Orb-weaving spider Araneus ventricosus genome elucidates the spidroin gene catalogue.</title>
        <authorList>
            <person name="Kono N."/>
            <person name="Nakamura H."/>
            <person name="Ohtoshi R."/>
            <person name="Moran D.A.P."/>
            <person name="Shinohara A."/>
            <person name="Yoshida Y."/>
            <person name="Fujiwara M."/>
            <person name="Mori M."/>
            <person name="Tomita M."/>
            <person name="Arakawa K."/>
        </authorList>
    </citation>
    <scope>NUCLEOTIDE SEQUENCE [LARGE SCALE GENOMIC DNA]</scope>
</reference>
<sequence>MTRTTPEPPSTSPSFRALPADGGSTFYLRFHVDQACIHDGSWLESGFQPGTLHSQGRDLTNRPRGGLKVGRSRRAPGAPGSFILYHISVFSIKLTPFLSFRTH</sequence>
<comment type="caution">
    <text evidence="2">The sequence shown here is derived from an EMBL/GenBank/DDBJ whole genome shotgun (WGS) entry which is preliminary data.</text>
</comment>
<gene>
    <name evidence="2" type="ORF">AVEN_98808_1</name>
</gene>
<dbReference type="Proteomes" id="UP000499080">
    <property type="component" value="Unassembled WGS sequence"/>
</dbReference>
<evidence type="ECO:0000313" key="2">
    <source>
        <dbReference type="EMBL" id="GBO18452.1"/>
    </source>
</evidence>
<protein>
    <submittedName>
        <fullName evidence="2">Uncharacterized protein</fullName>
    </submittedName>
</protein>
<dbReference type="AlphaFoldDB" id="A0A4Y2V1Q2"/>
<name>A0A4Y2V1Q2_ARAVE</name>
<evidence type="ECO:0000256" key="1">
    <source>
        <dbReference type="SAM" id="MobiDB-lite"/>
    </source>
</evidence>
<accession>A0A4Y2V1Q2</accession>
<dbReference type="EMBL" id="BGPR01042078">
    <property type="protein sequence ID" value="GBO18452.1"/>
    <property type="molecule type" value="Genomic_DNA"/>
</dbReference>
<evidence type="ECO:0000313" key="3">
    <source>
        <dbReference type="Proteomes" id="UP000499080"/>
    </source>
</evidence>
<keyword evidence="3" id="KW-1185">Reference proteome</keyword>